<dbReference type="PROSITE" id="PS51257">
    <property type="entry name" value="PROKAR_LIPOPROTEIN"/>
    <property type="match status" value="1"/>
</dbReference>
<dbReference type="EMBL" id="DXGF01000179">
    <property type="protein sequence ID" value="HIW84633.1"/>
    <property type="molecule type" value="Genomic_DNA"/>
</dbReference>
<keyword evidence="1" id="KW-0732">Signal</keyword>
<feature type="signal peptide" evidence="1">
    <location>
        <begin position="1"/>
        <end position="26"/>
    </location>
</feature>
<evidence type="ECO:0000313" key="2">
    <source>
        <dbReference type="EMBL" id="HIW84633.1"/>
    </source>
</evidence>
<gene>
    <name evidence="2" type="ORF">H9873_09980</name>
</gene>
<comment type="caution">
    <text evidence="2">The sequence shown here is derived from an EMBL/GenBank/DDBJ whole genome shotgun (WGS) entry which is preliminary data.</text>
</comment>
<accession>A0A9D1RAN3</accession>
<sequence>MKRSRIPLISALFLILAFSGCGGESADQYAGEQITAMKEEDTSSFALLLDQGIEESNAVYTLQFPEELRDPSLDFLQSAFGTMDFEVAKADKQSDGQYTVNISFTPIDISATTQAAREAHLAAMASTDLTAETTALFEACGTALQDEPQYLDEVLVSLAVEETDDGFSIPEDQMKAFLQEALPGYMEPYDAVCEILDAQDFLKSYLDASFKGEVTQFALHTGRTEEEALAWYEADVFDPPSDLTAAYHDRYSAALKEIMKQCQYTVGIPKKEAGIYNYTVDVTVIPNNSILETFQKIGNGTYYSIEAVSKDLVETMEAYTTSPAYGEETTLSVSLNMSEMLAAGDAESAFTNLALTILPMPE</sequence>
<dbReference type="AlphaFoldDB" id="A0A9D1RAN3"/>
<name>A0A9D1RAN3_9FIRM</name>
<reference evidence="2" key="2">
    <citation type="submission" date="2021-04" db="EMBL/GenBank/DDBJ databases">
        <authorList>
            <person name="Gilroy R."/>
        </authorList>
    </citation>
    <scope>NUCLEOTIDE SEQUENCE</scope>
    <source>
        <strain evidence="2">ChiSxjej1B13-11762</strain>
    </source>
</reference>
<evidence type="ECO:0000256" key="1">
    <source>
        <dbReference type="SAM" id="SignalP"/>
    </source>
</evidence>
<evidence type="ECO:0008006" key="4">
    <source>
        <dbReference type="Google" id="ProtNLM"/>
    </source>
</evidence>
<protein>
    <recommendedName>
        <fullName evidence="4">Lipoprotein</fullName>
    </recommendedName>
</protein>
<organism evidence="2 3">
    <name type="scientific">Candidatus Dorea gallistercoris</name>
    <dbReference type="NCBI Taxonomy" id="2838542"/>
    <lineage>
        <taxon>Bacteria</taxon>
        <taxon>Bacillati</taxon>
        <taxon>Bacillota</taxon>
        <taxon>Clostridia</taxon>
        <taxon>Lachnospirales</taxon>
        <taxon>Lachnospiraceae</taxon>
        <taxon>Dorea</taxon>
    </lineage>
</organism>
<proteinExistence type="predicted"/>
<dbReference type="Proteomes" id="UP000824263">
    <property type="component" value="Unassembled WGS sequence"/>
</dbReference>
<evidence type="ECO:0000313" key="3">
    <source>
        <dbReference type="Proteomes" id="UP000824263"/>
    </source>
</evidence>
<feature type="chain" id="PRO_5039293553" description="Lipoprotein" evidence="1">
    <location>
        <begin position="27"/>
        <end position="362"/>
    </location>
</feature>
<reference evidence="2" key="1">
    <citation type="journal article" date="2021" name="PeerJ">
        <title>Extensive microbial diversity within the chicken gut microbiome revealed by metagenomics and culture.</title>
        <authorList>
            <person name="Gilroy R."/>
            <person name="Ravi A."/>
            <person name="Getino M."/>
            <person name="Pursley I."/>
            <person name="Horton D.L."/>
            <person name="Alikhan N.F."/>
            <person name="Baker D."/>
            <person name="Gharbi K."/>
            <person name="Hall N."/>
            <person name="Watson M."/>
            <person name="Adriaenssens E.M."/>
            <person name="Foster-Nyarko E."/>
            <person name="Jarju S."/>
            <person name="Secka A."/>
            <person name="Antonio M."/>
            <person name="Oren A."/>
            <person name="Chaudhuri R.R."/>
            <person name="La Ragione R."/>
            <person name="Hildebrand F."/>
            <person name="Pallen M.J."/>
        </authorList>
    </citation>
    <scope>NUCLEOTIDE SEQUENCE</scope>
    <source>
        <strain evidence="2">ChiSxjej1B13-11762</strain>
    </source>
</reference>